<accession>A0A1F5WUW6</accession>
<dbReference type="PANTHER" id="PTHR34385">
    <property type="entry name" value="D-ALANYL-D-ALANINE CARBOXYPEPTIDASE"/>
    <property type="match status" value="1"/>
</dbReference>
<evidence type="ECO:0000256" key="1">
    <source>
        <dbReference type="SAM" id="Coils"/>
    </source>
</evidence>
<dbReference type="Gene3D" id="3.30.1380.10">
    <property type="match status" value="1"/>
</dbReference>
<dbReference type="SUPFAM" id="SSF55166">
    <property type="entry name" value="Hedgehog/DD-peptidase"/>
    <property type="match status" value="1"/>
</dbReference>
<reference evidence="3 4" key="1">
    <citation type="journal article" date="2016" name="Nat. Commun.">
        <title>Thousands of microbial genomes shed light on interconnected biogeochemical processes in an aquifer system.</title>
        <authorList>
            <person name="Anantharaman K."/>
            <person name="Brown C.T."/>
            <person name="Hug L.A."/>
            <person name="Sharon I."/>
            <person name="Castelle C.J."/>
            <person name="Probst A.J."/>
            <person name="Thomas B.C."/>
            <person name="Singh A."/>
            <person name="Wilkins M.J."/>
            <person name="Karaoz U."/>
            <person name="Brodie E.L."/>
            <person name="Williams K.H."/>
            <person name="Hubbard S.S."/>
            <person name="Banfield J.F."/>
        </authorList>
    </citation>
    <scope>NUCLEOTIDE SEQUENCE [LARGE SCALE GENOMIC DNA]</scope>
</reference>
<dbReference type="GO" id="GO:0008233">
    <property type="term" value="F:peptidase activity"/>
    <property type="evidence" value="ECO:0007669"/>
    <property type="project" value="InterPro"/>
</dbReference>
<dbReference type="InterPro" id="IPR058193">
    <property type="entry name" value="VanY/YodJ_core_dom"/>
</dbReference>
<dbReference type="Pfam" id="PF02557">
    <property type="entry name" value="VanY"/>
    <property type="match status" value="1"/>
</dbReference>
<proteinExistence type="predicted"/>
<dbReference type="InterPro" id="IPR009045">
    <property type="entry name" value="Zn_M74/Hedgehog-like"/>
</dbReference>
<evidence type="ECO:0000259" key="2">
    <source>
        <dbReference type="Pfam" id="PF02557"/>
    </source>
</evidence>
<dbReference type="CDD" id="cd14852">
    <property type="entry name" value="LD-carboxypeptidase"/>
    <property type="match status" value="1"/>
</dbReference>
<gene>
    <name evidence="3" type="ORF">A2W54_01705</name>
</gene>
<feature type="coiled-coil region" evidence="1">
    <location>
        <begin position="38"/>
        <end position="72"/>
    </location>
</feature>
<evidence type="ECO:0000313" key="3">
    <source>
        <dbReference type="EMBL" id="OGF79442.1"/>
    </source>
</evidence>
<protein>
    <recommendedName>
        <fullName evidence="2">D-alanyl-D-alanine carboxypeptidase-like core domain-containing protein</fullName>
    </recommendedName>
</protein>
<dbReference type="AlphaFoldDB" id="A0A1F5WUW6"/>
<name>A0A1F5WUW6_9BACT</name>
<dbReference type="InterPro" id="IPR052179">
    <property type="entry name" value="DD-CPase-like"/>
</dbReference>
<dbReference type="PANTHER" id="PTHR34385:SF1">
    <property type="entry name" value="PEPTIDOGLYCAN L-ALANYL-D-GLUTAMATE ENDOPEPTIDASE CWLK"/>
    <property type="match status" value="1"/>
</dbReference>
<dbReference type="Proteomes" id="UP000178425">
    <property type="component" value="Unassembled WGS sequence"/>
</dbReference>
<organism evidence="3 4">
    <name type="scientific">Candidatus Giovannonibacteria bacterium RIFCSPHIGHO2_02_43_13</name>
    <dbReference type="NCBI Taxonomy" id="1798330"/>
    <lineage>
        <taxon>Bacteria</taxon>
        <taxon>Candidatus Giovannoniibacteriota</taxon>
    </lineage>
</organism>
<dbReference type="EMBL" id="MFHI01000002">
    <property type="protein sequence ID" value="OGF79442.1"/>
    <property type="molecule type" value="Genomic_DNA"/>
</dbReference>
<keyword evidence="1" id="KW-0175">Coiled coil</keyword>
<comment type="caution">
    <text evidence="3">The sequence shown here is derived from an EMBL/GenBank/DDBJ whole genome shotgun (WGS) entry which is preliminary data.</text>
</comment>
<sequence>MRQENKTLMILATAILLSGIGYSAYQNSLLTDEIVSIKKEFADKKIELESLISDLQKDLETTKIERDGWEERYNTEVSKIAFLAAQVESIKGTVGILEKIKQTDTELLKKYSKVYFLNENYVPSGLVAIDAQYIFNPKKKLQMHSGVSEHLKNLLDASRTEGINLSIISAFRSFYEQAGVKSAYSVTYGAGSSNQFSADQGYSEHQLGTTVDFTSINGEQFAGFDKLPAYEWLKNNAYKYGFILSYPKGNSYYIYEPWHWRFVGKQLASDLYAQGKNFYDMDQREIDTYIQYFFDK</sequence>
<feature type="domain" description="D-alanyl-D-alanine carboxypeptidase-like core" evidence="2">
    <location>
        <begin position="141"/>
        <end position="265"/>
    </location>
</feature>
<evidence type="ECO:0000313" key="4">
    <source>
        <dbReference type="Proteomes" id="UP000178425"/>
    </source>
</evidence>
<dbReference type="GO" id="GO:0006508">
    <property type="term" value="P:proteolysis"/>
    <property type="evidence" value="ECO:0007669"/>
    <property type="project" value="InterPro"/>
</dbReference>
<dbReference type="InterPro" id="IPR003709">
    <property type="entry name" value="VanY-like_core_dom"/>
</dbReference>